<gene>
    <name evidence="1" type="ORF">PHPALM_18074</name>
</gene>
<organism evidence="1 2">
    <name type="scientific">Phytophthora palmivora</name>
    <dbReference type="NCBI Taxonomy" id="4796"/>
    <lineage>
        <taxon>Eukaryota</taxon>
        <taxon>Sar</taxon>
        <taxon>Stramenopiles</taxon>
        <taxon>Oomycota</taxon>
        <taxon>Peronosporomycetes</taxon>
        <taxon>Peronosporales</taxon>
        <taxon>Peronosporaceae</taxon>
        <taxon>Phytophthora</taxon>
    </lineage>
</organism>
<sequence length="96" mass="11428">MYCSAKGIDYSHSKWRAFWVYFRVTWLERFNIEGWNVHSFERDLRFHRGLNTAFSTLPNIFTFVATIRRISQDYVAKIASVVAGRRKKGNAKYDKE</sequence>
<reference evidence="1 2" key="1">
    <citation type="journal article" date="2017" name="Genome Biol. Evol.">
        <title>Phytophthora megakarya and P. palmivora, closely related causal agents of cacao black pod rot, underwent increases in genome sizes and gene numbers by different mechanisms.</title>
        <authorList>
            <person name="Ali S.S."/>
            <person name="Shao J."/>
            <person name="Lary D.J."/>
            <person name="Kronmiller B."/>
            <person name="Shen D."/>
            <person name="Strem M.D."/>
            <person name="Amoako-Attah I."/>
            <person name="Akrofi A.Y."/>
            <person name="Begoude B.A."/>
            <person name="Ten Hoopen G.M."/>
            <person name="Coulibaly K."/>
            <person name="Kebe B.I."/>
            <person name="Melnick R.L."/>
            <person name="Guiltinan M.J."/>
            <person name="Tyler B.M."/>
            <person name="Meinhardt L.W."/>
            <person name="Bailey B.A."/>
        </authorList>
    </citation>
    <scope>NUCLEOTIDE SEQUENCE [LARGE SCALE GENOMIC DNA]</scope>
    <source>
        <strain evidence="2">sbr112.9</strain>
    </source>
</reference>
<accession>A0A2P4XKM6</accession>
<dbReference type="Proteomes" id="UP000237271">
    <property type="component" value="Unassembled WGS sequence"/>
</dbReference>
<proteinExistence type="predicted"/>
<dbReference type="AlphaFoldDB" id="A0A2P4XKM6"/>
<keyword evidence="2" id="KW-1185">Reference proteome</keyword>
<comment type="caution">
    <text evidence="1">The sequence shown here is derived from an EMBL/GenBank/DDBJ whole genome shotgun (WGS) entry which is preliminary data.</text>
</comment>
<evidence type="ECO:0000313" key="1">
    <source>
        <dbReference type="EMBL" id="POM66116.1"/>
    </source>
</evidence>
<protein>
    <submittedName>
        <fullName evidence="1">Uncharacterized protein</fullName>
    </submittedName>
</protein>
<name>A0A2P4XKM6_9STRA</name>
<evidence type="ECO:0000313" key="2">
    <source>
        <dbReference type="Proteomes" id="UP000237271"/>
    </source>
</evidence>
<dbReference type="EMBL" id="NCKW01009738">
    <property type="protein sequence ID" value="POM66116.1"/>
    <property type="molecule type" value="Genomic_DNA"/>
</dbReference>